<dbReference type="PANTHER" id="PTHR22930">
    <property type="match status" value="1"/>
</dbReference>
<comment type="cofactor">
    <cofactor evidence="1">
        <name>a divalent metal cation</name>
        <dbReference type="ChEBI" id="CHEBI:60240"/>
    </cofactor>
</comment>
<evidence type="ECO:0000313" key="10">
    <source>
        <dbReference type="Proteomes" id="UP000475862"/>
    </source>
</evidence>
<dbReference type="AlphaFoldDB" id="A0A6G0TXD7"/>
<dbReference type="EMBL" id="VYZN01000013">
    <property type="protein sequence ID" value="KAE9540774.1"/>
    <property type="molecule type" value="Genomic_DNA"/>
</dbReference>
<evidence type="ECO:0000256" key="6">
    <source>
        <dbReference type="ARBA" id="ARBA00022801"/>
    </source>
</evidence>
<feature type="domain" description="DDE Tnp4" evidence="8">
    <location>
        <begin position="126"/>
        <end position="275"/>
    </location>
</feature>
<keyword evidence="10" id="KW-1185">Reference proteome</keyword>
<evidence type="ECO:0000313" key="9">
    <source>
        <dbReference type="EMBL" id="KAE9540774.1"/>
    </source>
</evidence>
<evidence type="ECO:0000256" key="1">
    <source>
        <dbReference type="ARBA" id="ARBA00001968"/>
    </source>
</evidence>
<dbReference type="Proteomes" id="UP000475862">
    <property type="component" value="Unassembled WGS sequence"/>
</dbReference>
<comment type="caution">
    <text evidence="9">The sequence shown here is derived from an EMBL/GenBank/DDBJ whole genome shotgun (WGS) entry which is preliminary data.</text>
</comment>
<proteinExistence type="inferred from homology"/>
<sequence length="325" mass="36957">MQNPIEGFSDIQFFNGLGFQNIVLEIILPMIYLENMDLNNKRGLKIDNISKILIALRFYASGNDQRVIGDTLGYSQSLVCTIIKEISELLAKSAKKWIRFPSSHNLPDIKQHFYSVSQFPGVIGAIDCTHISIKSPGGENTELYRNRKGWMSLNVQIVCGPKMQIFDLVCRWPGSVHDSKIYNNSCVKLLIESNALFGHLIGDSGYPQSKFLYTPKLNPITVAENKYIKSHIKIRNIIERVKGVLKSRFRCLGRKLRTKLQISTLIIISCDILHNVALLTYNLDLQIKNEEETARLPRNDNILLAIPDNRLGNIIKAAFIERHFT</sequence>
<dbReference type="OrthoDB" id="6625880at2759"/>
<dbReference type="InterPro" id="IPR045249">
    <property type="entry name" value="HARBI1-like"/>
</dbReference>
<comment type="subcellular location">
    <subcellularLocation>
        <location evidence="2">Nucleus</location>
    </subcellularLocation>
</comment>
<name>A0A6G0TXD7_APHGL</name>
<dbReference type="InterPro" id="IPR027806">
    <property type="entry name" value="HARBI1_dom"/>
</dbReference>
<dbReference type="Pfam" id="PF13359">
    <property type="entry name" value="DDE_Tnp_4"/>
    <property type="match status" value="1"/>
</dbReference>
<organism evidence="9 10">
    <name type="scientific">Aphis glycines</name>
    <name type="common">Soybean aphid</name>
    <dbReference type="NCBI Taxonomy" id="307491"/>
    <lineage>
        <taxon>Eukaryota</taxon>
        <taxon>Metazoa</taxon>
        <taxon>Ecdysozoa</taxon>
        <taxon>Arthropoda</taxon>
        <taxon>Hexapoda</taxon>
        <taxon>Insecta</taxon>
        <taxon>Pterygota</taxon>
        <taxon>Neoptera</taxon>
        <taxon>Paraneoptera</taxon>
        <taxon>Hemiptera</taxon>
        <taxon>Sternorrhyncha</taxon>
        <taxon>Aphidomorpha</taxon>
        <taxon>Aphidoidea</taxon>
        <taxon>Aphididae</taxon>
        <taxon>Aphidini</taxon>
        <taxon>Aphis</taxon>
        <taxon>Aphis</taxon>
    </lineage>
</organism>
<keyword evidence="5" id="KW-0479">Metal-binding</keyword>
<evidence type="ECO:0000256" key="3">
    <source>
        <dbReference type="ARBA" id="ARBA00006958"/>
    </source>
</evidence>
<comment type="similarity">
    <text evidence="3">Belongs to the HARBI1 family.</text>
</comment>
<dbReference type="GO" id="GO:0016787">
    <property type="term" value="F:hydrolase activity"/>
    <property type="evidence" value="ECO:0007669"/>
    <property type="project" value="UniProtKB-KW"/>
</dbReference>
<dbReference type="GO" id="GO:0005634">
    <property type="term" value="C:nucleus"/>
    <property type="evidence" value="ECO:0007669"/>
    <property type="project" value="UniProtKB-SubCell"/>
</dbReference>
<dbReference type="GO" id="GO:0046872">
    <property type="term" value="F:metal ion binding"/>
    <property type="evidence" value="ECO:0007669"/>
    <property type="project" value="UniProtKB-KW"/>
</dbReference>
<dbReference type="GO" id="GO:0004518">
    <property type="term" value="F:nuclease activity"/>
    <property type="evidence" value="ECO:0007669"/>
    <property type="project" value="UniProtKB-KW"/>
</dbReference>
<evidence type="ECO:0000259" key="8">
    <source>
        <dbReference type="Pfam" id="PF13359"/>
    </source>
</evidence>
<reference evidence="9 10" key="1">
    <citation type="submission" date="2019-08" db="EMBL/GenBank/DDBJ databases">
        <title>The genome of the soybean aphid Biotype 1, its phylome, world population structure and adaptation to the North American continent.</title>
        <authorList>
            <person name="Giordano R."/>
            <person name="Donthu R.K."/>
            <person name="Hernandez A.G."/>
            <person name="Wright C.L."/>
            <person name="Zimin A.V."/>
        </authorList>
    </citation>
    <scope>NUCLEOTIDE SEQUENCE [LARGE SCALE GENOMIC DNA]</scope>
    <source>
        <tissue evidence="9">Whole aphids</tissue>
    </source>
</reference>
<protein>
    <recommendedName>
        <fullName evidence="8">DDE Tnp4 domain-containing protein</fullName>
    </recommendedName>
</protein>
<keyword evidence="4" id="KW-0540">Nuclease</keyword>
<evidence type="ECO:0000256" key="7">
    <source>
        <dbReference type="ARBA" id="ARBA00023242"/>
    </source>
</evidence>
<accession>A0A6G0TXD7</accession>
<keyword evidence="6" id="KW-0378">Hydrolase</keyword>
<keyword evidence="7" id="KW-0539">Nucleus</keyword>
<dbReference type="PANTHER" id="PTHR22930:SF289">
    <property type="entry name" value="DDE TNP4 DOMAIN-CONTAINING PROTEIN-RELATED"/>
    <property type="match status" value="1"/>
</dbReference>
<evidence type="ECO:0000256" key="4">
    <source>
        <dbReference type="ARBA" id="ARBA00022722"/>
    </source>
</evidence>
<evidence type="ECO:0000256" key="2">
    <source>
        <dbReference type="ARBA" id="ARBA00004123"/>
    </source>
</evidence>
<gene>
    <name evidence="9" type="ORF">AGLY_004019</name>
</gene>
<evidence type="ECO:0000256" key="5">
    <source>
        <dbReference type="ARBA" id="ARBA00022723"/>
    </source>
</evidence>